<reference evidence="5 6" key="1">
    <citation type="submission" date="2016-10" db="EMBL/GenBank/DDBJ databases">
        <authorList>
            <person name="de Groot N.N."/>
        </authorList>
    </citation>
    <scope>NUCLEOTIDE SEQUENCE [LARGE SCALE GENOMIC DNA]</scope>
    <source>
        <strain evidence="3 5">DSM 1041</strain>
        <strain evidence="4 6">DSM 373</strain>
    </source>
</reference>
<dbReference type="AlphaFoldDB" id="A0A1H6XVN6"/>
<feature type="domain" description="AMP-binding enzyme C-terminal" evidence="1">
    <location>
        <begin position="50"/>
        <end position="101"/>
    </location>
</feature>
<dbReference type="EMBL" id="FNYQ01000071">
    <property type="protein sequence ID" value="SEJ28962.1"/>
    <property type="molecule type" value="Genomic_DNA"/>
</dbReference>
<accession>A0A1H6XVN6</accession>
<proteinExistence type="predicted"/>
<dbReference type="Proteomes" id="UP000199005">
    <property type="component" value="Unassembled WGS sequence"/>
</dbReference>
<dbReference type="GO" id="GO:0050218">
    <property type="term" value="F:propionate-CoA ligase activity"/>
    <property type="evidence" value="ECO:0007669"/>
    <property type="project" value="TreeGrafter"/>
</dbReference>
<dbReference type="EMBL" id="FNYO01000008">
    <property type="protein sequence ID" value="SEI53320.1"/>
    <property type="molecule type" value="Genomic_DNA"/>
</dbReference>
<name>A0A1H6XVN6_9GAMM</name>
<dbReference type="OrthoDB" id="9803968at2"/>
<protein>
    <submittedName>
        <fullName evidence="4">Acetyl-coenzyme A synthetase N-terminus</fullName>
    </submittedName>
</protein>
<dbReference type="STRING" id="170623.SAMN04244579_01036"/>
<dbReference type="Gene3D" id="3.30.300.30">
    <property type="match status" value="1"/>
</dbReference>
<evidence type="ECO:0000313" key="6">
    <source>
        <dbReference type="Proteomes" id="UP000199250"/>
    </source>
</evidence>
<dbReference type="Pfam" id="PF13193">
    <property type="entry name" value="AMP-binding_C"/>
    <property type="match status" value="1"/>
</dbReference>
<evidence type="ECO:0000313" key="3">
    <source>
        <dbReference type="EMBL" id="SEI53320.1"/>
    </source>
</evidence>
<dbReference type="InterPro" id="IPR032387">
    <property type="entry name" value="ACAS_N"/>
</dbReference>
<evidence type="ECO:0000259" key="2">
    <source>
        <dbReference type="Pfam" id="PF16177"/>
    </source>
</evidence>
<evidence type="ECO:0000259" key="1">
    <source>
        <dbReference type="Pfam" id="PF13193"/>
    </source>
</evidence>
<evidence type="ECO:0000313" key="5">
    <source>
        <dbReference type="Proteomes" id="UP000199005"/>
    </source>
</evidence>
<organism evidence="4 6">
    <name type="scientific">Azotobacter beijerinckii</name>
    <dbReference type="NCBI Taxonomy" id="170623"/>
    <lineage>
        <taxon>Bacteria</taxon>
        <taxon>Pseudomonadati</taxon>
        <taxon>Pseudomonadota</taxon>
        <taxon>Gammaproteobacteria</taxon>
        <taxon>Pseudomonadales</taxon>
        <taxon>Pseudomonadaceae</taxon>
        <taxon>Azotobacter</taxon>
    </lineage>
</organism>
<dbReference type="InterPro" id="IPR045851">
    <property type="entry name" value="AMP-bd_C_sf"/>
</dbReference>
<dbReference type="PANTHER" id="PTHR43347">
    <property type="entry name" value="ACYL-COA SYNTHETASE"/>
    <property type="match status" value="1"/>
</dbReference>
<gene>
    <name evidence="4" type="ORF">SAMN04244572_03421</name>
    <name evidence="3" type="ORF">SAMN04244579_01036</name>
</gene>
<dbReference type="Pfam" id="PF16177">
    <property type="entry name" value="ACAS_N"/>
    <property type="match status" value="1"/>
</dbReference>
<evidence type="ECO:0000313" key="4">
    <source>
        <dbReference type="EMBL" id="SEJ28962.1"/>
    </source>
</evidence>
<dbReference type="SUPFAM" id="SSF56801">
    <property type="entry name" value="Acetyl-CoA synthetase-like"/>
    <property type="match status" value="1"/>
</dbReference>
<dbReference type="InterPro" id="IPR025110">
    <property type="entry name" value="AMP-bd_C"/>
</dbReference>
<dbReference type="PANTHER" id="PTHR43347:SF3">
    <property type="entry name" value="ACYL-COA SYNTHETASE SHORT-CHAIN FAMILY MEMBER 3, MITOCHONDRIAL"/>
    <property type="match status" value="1"/>
</dbReference>
<dbReference type="Proteomes" id="UP000199250">
    <property type="component" value="Unassembled WGS sequence"/>
</dbReference>
<feature type="domain" description="Acetyl-coenzyme A synthetase N-terminal" evidence="2">
    <location>
        <begin position="3"/>
        <end position="36"/>
    </location>
</feature>
<sequence>MNYQHSHERSIADPAGFWAEQAQAVSWFRPPTATRAMRKKVAGHRLSTGEMEDLAARHPAVAECAVIGVPDAIKGQVPLGLIVLKDGSRIAEQQLQRELTAIYTRAQVEAGSSVTVRLG</sequence>